<accession>A0A183J7T5</accession>
<dbReference type="AlphaFoldDB" id="A0A183J7T5"/>
<evidence type="ECO:0000313" key="2">
    <source>
        <dbReference type="Proteomes" id="UP000270296"/>
    </source>
</evidence>
<sequence>MADFLEDESAEDRVIDNRDYLHSEMNIFKQNFRTSVIASEERELQRGFDNGFQWSFRMSRQLGIARGVLAALLKHGKERISVSNEEDAREISQQLDALADRLSAFADRVNEDCAVRPSKTADEFTSNILPSFDALDMELFGVLETTDTNLDSDNQNAAESFRIKYANEIKKIEEDLAKLMKEFSNFIAHLSFPVQLQFAE</sequence>
<dbReference type="EMBL" id="UZAM01016641">
    <property type="protein sequence ID" value="VDP44142.1"/>
    <property type="molecule type" value="Genomic_DNA"/>
</dbReference>
<protein>
    <submittedName>
        <fullName evidence="3">Protein yae1</fullName>
    </submittedName>
</protein>
<reference evidence="1 2" key="2">
    <citation type="submission" date="2018-11" db="EMBL/GenBank/DDBJ databases">
        <authorList>
            <consortium name="Pathogen Informatics"/>
        </authorList>
    </citation>
    <scope>NUCLEOTIDE SEQUENCE [LARGE SCALE GENOMIC DNA]</scope>
</reference>
<evidence type="ECO:0000313" key="3">
    <source>
        <dbReference type="WBParaSite" id="SBAD_0001233001-mRNA-1"/>
    </source>
</evidence>
<proteinExistence type="predicted"/>
<dbReference type="Proteomes" id="UP000270296">
    <property type="component" value="Unassembled WGS sequence"/>
</dbReference>
<evidence type="ECO:0000313" key="1">
    <source>
        <dbReference type="EMBL" id="VDP44142.1"/>
    </source>
</evidence>
<reference evidence="3" key="1">
    <citation type="submission" date="2016-06" db="UniProtKB">
        <authorList>
            <consortium name="WormBaseParasite"/>
        </authorList>
    </citation>
    <scope>IDENTIFICATION</scope>
</reference>
<keyword evidence="2" id="KW-1185">Reference proteome</keyword>
<name>A0A183J7T5_9BILA</name>
<dbReference type="OrthoDB" id="10065749at2759"/>
<dbReference type="WBParaSite" id="SBAD_0001233001-mRNA-1">
    <property type="protein sequence ID" value="SBAD_0001233001-mRNA-1"/>
    <property type="gene ID" value="SBAD_0001233001"/>
</dbReference>
<gene>
    <name evidence="1" type="ORF">SBAD_LOCUS11933</name>
</gene>
<organism evidence="3">
    <name type="scientific">Soboliphyme baturini</name>
    <dbReference type="NCBI Taxonomy" id="241478"/>
    <lineage>
        <taxon>Eukaryota</taxon>
        <taxon>Metazoa</taxon>
        <taxon>Ecdysozoa</taxon>
        <taxon>Nematoda</taxon>
        <taxon>Enoplea</taxon>
        <taxon>Dorylaimia</taxon>
        <taxon>Dioctophymatida</taxon>
        <taxon>Dioctophymatoidea</taxon>
        <taxon>Soboliphymatidae</taxon>
        <taxon>Soboliphyme</taxon>
    </lineage>
</organism>